<keyword evidence="3" id="KW-1185">Reference proteome</keyword>
<organism evidence="2 3">
    <name type="scientific">Spongiactinospora rosea</name>
    <dbReference type="NCBI Taxonomy" id="2248750"/>
    <lineage>
        <taxon>Bacteria</taxon>
        <taxon>Bacillati</taxon>
        <taxon>Actinomycetota</taxon>
        <taxon>Actinomycetes</taxon>
        <taxon>Streptosporangiales</taxon>
        <taxon>Streptosporangiaceae</taxon>
        <taxon>Spongiactinospora</taxon>
    </lineage>
</organism>
<gene>
    <name evidence="2" type="ORF">DP939_08845</name>
</gene>
<reference evidence="2 3" key="1">
    <citation type="submission" date="2018-06" db="EMBL/GenBank/DDBJ databases">
        <title>Sphaerisporangium craniellae sp. nov., isolated from a marine sponge in the South China Sea.</title>
        <authorList>
            <person name="Li L."/>
        </authorList>
    </citation>
    <scope>NUCLEOTIDE SEQUENCE [LARGE SCALE GENOMIC DNA]</scope>
    <source>
        <strain evidence="2 3">LHW63015</strain>
    </source>
</reference>
<dbReference type="OrthoDB" id="7376174at2"/>
<evidence type="ECO:0000313" key="3">
    <source>
        <dbReference type="Proteomes" id="UP000253303"/>
    </source>
</evidence>
<evidence type="ECO:0000256" key="1">
    <source>
        <dbReference type="SAM" id="MobiDB-lite"/>
    </source>
</evidence>
<accession>A0A366M2V7</accession>
<comment type="caution">
    <text evidence="2">The sequence shown here is derived from an EMBL/GenBank/DDBJ whole genome shotgun (WGS) entry which is preliminary data.</text>
</comment>
<dbReference type="InterPro" id="IPR020311">
    <property type="entry name" value="Uncharacterised_Rv0898c"/>
</dbReference>
<proteinExistence type="predicted"/>
<name>A0A366M2V7_9ACTN</name>
<feature type="region of interest" description="Disordered" evidence="1">
    <location>
        <begin position="60"/>
        <end position="81"/>
    </location>
</feature>
<dbReference type="RefSeq" id="WP_113980146.1">
    <property type="nucleotide sequence ID" value="NZ_QMEY01000003.1"/>
</dbReference>
<dbReference type="Pfam" id="PF10944">
    <property type="entry name" value="DUF2630"/>
    <property type="match status" value="1"/>
</dbReference>
<dbReference type="Proteomes" id="UP000253303">
    <property type="component" value="Unassembled WGS sequence"/>
</dbReference>
<dbReference type="EMBL" id="QMEY01000003">
    <property type="protein sequence ID" value="RBQ19939.1"/>
    <property type="molecule type" value="Genomic_DNA"/>
</dbReference>
<protein>
    <submittedName>
        <fullName evidence="2">DUF2630 domain-containing protein</fullName>
    </submittedName>
</protein>
<dbReference type="AlphaFoldDB" id="A0A366M2V7"/>
<evidence type="ECO:0000313" key="2">
    <source>
        <dbReference type="EMBL" id="RBQ19939.1"/>
    </source>
</evidence>
<sequence length="81" mass="9482">MQDDDILTRINGLIAEEHELRARLAQGEVSSEEENDRIVSLERALDQCWDLLRRRRARREFGEDPYDAAPPPIDEVDSYQQ</sequence>